<feature type="compositionally biased region" description="Basic and acidic residues" evidence="1">
    <location>
        <begin position="166"/>
        <end position="177"/>
    </location>
</feature>
<organism evidence="2 3">
    <name type="scientific">Viridothelium virens</name>
    <name type="common">Speckled blister lichen</name>
    <name type="synonym">Trypethelium virens</name>
    <dbReference type="NCBI Taxonomy" id="1048519"/>
    <lineage>
        <taxon>Eukaryota</taxon>
        <taxon>Fungi</taxon>
        <taxon>Dikarya</taxon>
        <taxon>Ascomycota</taxon>
        <taxon>Pezizomycotina</taxon>
        <taxon>Dothideomycetes</taxon>
        <taxon>Dothideomycetes incertae sedis</taxon>
        <taxon>Trypetheliales</taxon>
        <taxon>Trypetheliaceae</taxon>
        <taxon>Viridothelium</taxon>
    </lineage>
</organism>
<feature type="region of interest" description="Disordered" evidence="1">
    <location>
        <begin position="149"/>
        <end position="183"/>
    </location>
</feature>
<reference evidence="2" key="1">
    <citation type="journal article" date="2020" name="Stud. Mycol.">
        <title>101 Dothideomycetes genomes: a test case for predicting lifestyles and emergence of pathogens.</title>
        <authorList>
            <person name="Haridas S."/>
            <person name="Albert R."/>
            <person name="Binder M."/>
            <person name="Bloem J."/>
            <person name="Labutti K."/>
            <person name="Salamov A."/>
            <person name="Andreopoulos B."/>
            <person name="Baker S."/>
            <person name="Barry K."/>
            <person name="Bills G."/>
            <person name="Bluhm B."/>
            <person name="Cannon C."/>
            <person name="Castanera R."/>
            <person name="Culley D."/>
            <person name="Daum C."/>
            <person name="Ezra D."/>
            <person name="Gonzalez J."/>
            <person name="Henrissat B."/>
            <person name="Kuo A."/>
            <person name="Liang C."/>
            <person name="Lipzen A."/>
            <person name="Lutzoni F."/>
            <person name="Magnuson J."/>
            <person name="Mondo S."/>
            <person name="Nolan M."/>
            <person name="Ohm R."/>
            <person name="Pangilinan J."/>
            <person name="Park H.-J."/>
            <person name="Ramirez L."/>
            <person name="Alfaro M."/>
            <person name="Sun H."/>
            <person name="Tritt A."/>
            <person name="Yoshinaga Y."/>
            <person name="Zwiers L.-H."/>
            <person name="Turgeon B."/>
            <person name="Goodwin S."/>
            <person name="Spatafora J."/>
            <person name="Crous P."/>
            <person name="Grigoriev I."/>
        </authorList>
    </citation>
    <scope>NUCLEOTIDE SEQUENCE</scope>
    <source>
        <strain evidence="2">Tuck. ex Michener</strain>
    </source>
</reference>
<dbReference type="AlphaFoldDB" id="A0A6A6H405"/>
<dbReference type="Proteomes" id="UP000800092">
    <property type="component" value="Unassembled WGS sequence"/>
</dbReference>
<keyword evidence="3" id="KW-1185">Reference proteome</keyword>
<dbReference type="EMBL" id="ML991814">
    <property type="protein sequence ID" value="KAF2232548.1"/>
    <property type="molecule type" value="Genomic_DNA"/>
</dbReference>
<protein>
    <submittedName>
        <fullName evidence="2">Uncharacterized protein</fullName>
    </submittedName>
</protein>
<evidence type="ECO:0000256" key="1">
    <source>
        <dbReference type="SAM" id="MobiDB-lite"/>
    </source>
</evidence>
<gene>
    <name evidence="2" type="ORF">EV356DRAFT_244673</name>
</gene>
<sequence>MIKLPKVLCDRCQAGRAARMLEDIIPTVTRTLGCDHAAMKMTESNLAHAFVILQSYSEAEMLLSDFVRTLPANQASWVHAICGCIHVQTILEHFEVAERMCERLLESVEKGKTLAHDDPKTLATAQILLRIYSKQERWSDIARLKRRVPAMSEQPAGQSPSFRDLYGARKDQDETRMKSSPMW</sequence>
<dbReference type="InterPro" id="IPR011990">
    <property type="entry name" value="TPR-like_helical_dom_sf"/>
</dbReference>
<evidence type="ECO:0000313" key="2">
    <source>
        <dbReference type="EMBL" id="KAF2232548.1"/>
    </source>
</evidence>
<accession>A0A6A6H405</accession>
<dbReference type="OrthoDB" id="5086500at2759"/>
<dbReference type="Gene3D" id="1.25.40.10">
    <property type="entry name" value="Tetratricopeptide repeat domain"/>
    <property type="match status" value="1"/>
</dbReference>
<proteinExistence type="predicted"/>
<name>A0A6A6H405_VIRVR</name>
<evidence type="ECO:0000313" key="3">
    <source>
        <dbReference type="Proteomes" id="UP000800092"/>
    </source>
</evidence>